<protein>
    <recommendedName>
        <fullName evidence="3">DUF1510 domain-containing protein</fullName>
    </recommendedName>
</protein>
<proteinExistence type="predicted"/>
<dbReference type="Pfam" id="PF07423">
    <property type="entry name" value="DUF1510"/>
    <property type="match status" value="1"/>
</dbReference>
<accession>A0ABP3G5W4</accession>
<reference evidence="5" key="1">
    <citation type="journal article" date="2019" name="Int. J. Syst. Evol. Microbiol.">
        <title>The Global Catalogue of Microorganisms (GCM) 10K type strain sequencing project: providing services to taxonomists for standard genome sequencing and annotation.</title>
        <authorList>
            <consortium name="The Broad Institute Genomics Platform"/>
            <consortium name="The Broad Institute Genome Sequencing Center for Infectious Disease"/>
            <person name="Wu L."/>
            <person name="Ma J."/>
        </authorList>
    </citation>
    <scope>NUCLEOTIDE SEQUENCE [LARGE SCALE GENOMIC DNA]</scope>
    <source>
        <strain evidence="5">JCM 9731</strain>
    </source>
</reference>
<gene>
    <name evidence="4" type="ORF">GCM10008967_26640</name>
</gene>
<evidence type="ECO:0000256" key="1">
    <source>
        <dbReference type="SAM" id="MobiDB-lite"/>
    </source>
</evidence>
<keyword evidence="2" id="KW-1133">Transmembrane helix</keyword>
<keyword evidence="2" id="KW-0812">Transmembrane</keyword>
<sequence length="249" mass="27299">MKNDYKDFYVGSRAQARSKKRKSNIILNSLIGIIVLLIIVVGANILLGSDDNQASPNEQNNTENNNGVGTEAEEEDETTDAEEETPMEETEDPTDSETEDPSETETDEQPSDETGEETDTDSTVDIEEGSSTDVEESDDPNVAGTIVNQHWEPIGTEQTGEHTKNFSSDSQDWKEMQMAIASALGTSTDGLTYWCVENGGADQVIGTVTAKSNVNEPYRVYIEWIDGQGWKPFKVQTLVENDKKNSCGG</sequence>
<feature type="compositionally biased region" description="Low complexity" evidence="1">
    <location>
        <begin position="57"/>
        <end position="70"/>
    </location>
</feature>
<feature type="domain" description="DUF1510" evidence="3">
    <location>
        <begin position="146"/>
        <end position="238"/>
    </location>
</feature>
<evidence type="ECO:0000256" key="2">
    <source>
        <dbReference type="SAM" id="Phobius"/>
    </source>
</evidence>
<feature type="transmembrane region" description="Helical" evidence="2">
    <location>
        <begin position="25"/>
        <end position="47"/>
    </location>
</feature>
<feature type="compositionally biased region" description="Acidic residues" evidence="1">
    <location>
        <begin position="71"/>
        <end position="139"/>
    </location>
</feature>
<organism evidence="4 5">
    <name type="scientific">Bacillus carboniphilus</name>
    <dbReference type="NCBI Taxonomy" id="86663"/>
    <lineage>
        <taxon>Bacteria</taxon>
        <taxon>Bacillati</taxon>
        <taxon>Bacillota</taxon>
        <taxon>Bacilli</taxon>
        <taxon>Bacillales</taxon>
        <taxon>Bacillaceae</taxon>
        <taxon>Bacillus</taxon>
    </lineage>
</organism>
<name>A0ABP3G5W4_9BACI</name>
<comment type="caution">
    <text evidence="4">The sequence shown here is derived from an EMBL/GenBank/DDBJ whole genome shotgun (WGS) entry which is preliminary data.</text>
</comment>
<evidence type="ECO:0000313" key="5">
    <source>
        <dbReference type="Proteomes" id="UP001500782"/>
    </source>
</evidence>
<evidence type="ECO:0000259" key="3">
    <source>
        <dbReference type="Pfam" id="PF07423"/>
    </source>
</evidence>
<evidence type="ECO:0000313" key="4">
    <source>
        <dbReference type="EMBL" id="GAA0334503.1"/>
    </source>
</evidence>
<dbReference type="RefSeq" id="WP_343799807.1">
    <property type="nucleotide sequence ID" value="NZ_BAAADJ010000023.1"/>
</dbReference>
<keyword evidence="5" id="KW-1185">Reference proteome</keyword>
<keyword evidence="2" id="KW-0472">Membrane</keyword>
<feature type="region of interest" description="Disordered" evidence="1">
    <location>
        <begin position="51"/>
        <end position="141"/>
    </location>
</feature>
<dbReference type="EMBL" id="BAAADJ010000023">
    <property type="protein sequence ID" value="GAA0334503.1"/>
    <property type="molecule type" value="Genomic_DNA"/>
</dbReference>
<dbReference type="InterPro" id="IPR009988">
    <property type="entry name" value="DUF1510"/>
</dbReference>
<dbReference type="Proteomes" id="UP001500782">
    <property type="component" value="Unassembled WGS sequence"/>
</dbReference>